<evidence type="ECO:0000256" key="3">
    <source>
        <dbReference type="ARBA" id="ARBA00022737"/>
    </source>
</evidence>
<dbReference type="GO" id="GO:0006351">
    <property type="term" value="P:DNA-templated transcription"/>
    <property type="evidence" value="ECO:0007669"/>
    <property type="project" value="InterPro"/>
</dbReference>
<keyword evidence="10" id="KW-1185">Reference proteome</keyword>
<accession>W6MJT1</accession>
<protein>
    <recommendedName>
        <fullName evidence="8">C2H2-type domain-containing protein</fullName>
    </recommendedName>
</protein>
<evidence type="ECO:0000256" key="2">
    <source>
        <dbReference type="ARBA" id="ARBA00022723"/>
    </source>
</evidence>
<evidence type="ECO:0000259" key="8">
    <source>
        <dbReference type="PROSITE" id="PS50157"/>
    </source>
</evidence>
<dbReference type="GO" id="GO:0000981">
    <property type="term" value="F:DNA-binding transcription factor activity, RNA polymerase II-specific"/>
    <property type="evidence" value="ECO:0007669"/>
    <property type="project" value="InterPro"/>
</dbReference>
<feature type="domain" description="C2H2-type" evidence="8">
    <location>
        <begin position="36"/>
        <end position="59"/>
    </location>
</feature>
<dbReference type="Pfam" id="PF00096">
    <property type="entry name" value="zf-C2H2"/>
    <property type="match status" value="1"/>
</dbReference>
<keyword evidence="3" id="KW-0677">Repeat</keyword>
<dbReference type="GO" id="GO:0000978">
    <property type="term" value="F:RNA polymerase II cis-regulatory region sequence-specific DNA binding"/>
    <property type="evidence" value="ECO:0007669"/>
    <property type="project" value="InterPro"/>
</dbReference>
<dbReference type="Gene3D" id="3.30.160.60">
    <property type="entry name" value="Classic Zinc Finger"/>
    <property type="match status" value="2"/>
</dbReference>
<dbReference type="EMBL" id="HG793127">
    <property type="protein sequence ID" value="CDK26531.1"/>
    <property type="molecule type" value="Genomic_DNA"/>
</dbReference>
<dbReference type="OrthoDB" id="1405595at2759"/>
<proteinExistence type="predicted"/>
<evidence type="ECO:0000256" key="7">
    <source>
        <dbReference type="PROSITE-ProRule" id="PRU00042"/>
    </source>
</evidence>
<evidence type="ECO:0000313" key="9">
    <source>
        <dbReference type="EMBL" id="CDK26531.1"/>
    </source>
</evidence>
<dbReference type="GeneID" id="34519922"/>
<keyword evidence="6" id="KW-0539">Nucleus</keyword>
<dbReference type="HOGENOM" id="CLU_006466_2_0_1"/>
<evidence type="ECO:0000256" key="6">
    <source>
        <dbReference type="ARBA" id="ARBA00023242"/>
    </source>
</evidence>
<dbReference type="GO" id="GO:0000785">
    <property type="term" value="C:chromatin"/>
    <property type="evidence" value="ECO:0007669"/>
    <property type="project" value="TreeGrafter"/>
</dbReference>
<dbReference type="Pfam" id="PF04082">
    <property type="entry name" value="Fungal_trans"/>
    <property type="match status" value="1"/>
</dbReference>
<dbReference type="GO" id="GO:0008270">
    <property type="term" value="F:zinc ion binding"/>
    <property type="evidence" value="ECO:0007669"/>
    <property type="project" value="UniProtKB-KW"/>
</dbReference>
<dbReference type="PANTHER" id="PTHR40626:SF14">
    <property type="entry name" value="C2H2 TYPE ZINC FINGER DOMAIN PROTEIN (AFU_ORTHOLOGUE AFUA_1G02360)"/>
    <property type="match status" value="1"/>
</dbReference>
<evidence type="ECO:0000256" key="4">
    <source>
        <dbReference type="ARBA" id="ARBA00022771"/>
    </source>
</evidence>
<reference evidence="9" key="1">
    <citation type="submission" date="2013-12" db="EMBL/GenBank/DDBJ databases">
        <authorList>
            <person name="Genoscope - CEA"/>
        </authorList>
    </citation>
    <scope>NUCLEOTIDE SEQUENCE</scope>
    <source>
        <strain evidence="9">CBS 1993</strain>
    </source>
</reference>
<evidence type="ECO:0000313" key="10">
    <source>
        <dbReference type="Proteomes" id="UP000019384"/>
    </source>
</evidence>
<dbReference type="SUPFAM" id="SSF57667">
    <property type="entry name" value="beta-beta-alpha zinc fingers"/>
    <property type="match status" value="1"/>
</dbReference>
<dbReference type="AlphaFoldDB" id="W6MJT1"/>
<organism evidence="9 10">
    <name type="scientific">Kuraishia capsulata CBS 1993</name>
    <dbReference type="NCBI Taxonomy" id="1382522"/>
    <lineage>
        <taxon>Eukaryota</taxon>
        <taxon>Fungi</taxon>
        <taxon>Dikarya</taxon>
        <taxon>Ascomycota</taxon>
        <taxon>Saccharomycotina</taxon>
        <taxon>Pichiomycetes</taxon>
        <taxon>Pichiales</taxon>
        <taxon>Pichiaceae</taxon>
        <taxon>Kuraishia</taxon>
    </lineage>
</organism>
<keyword evidence="4 7" id="KW-0863">Zinc-finger</keyword>
<dbReference type="SMART" id="SM00355">
    <property type="entry name" value="ZnF_C2H2"/>
    <property type="match status" value="2"/>
</dbReference>
<dbReference type="PROSITE" id="PS50157">
    <property type="entry name" value="ZINC_FINGER_C2H2_2"/>
    <property type="match status" value="2"/>
</dbReference>
<dbReference type="InterPro" id="IPR036236">
    <property type="entry name" value="Znf_C2H2_sf"/>
</dbReference>
<dbReference type="PANTHER" id="PTHR40626">
    <property type="entry name" value="MIP31509P"/>
    <property type="match status" value="1"/>
</dbReference>
<keyword evidence="5" id="KW-0862">Zinc</keyword>
<name>W6MJT1_9ASCO</name>
<dbReference type="PROSITE" id="PS00028">
    <property type="entry name" value="ZINC_FINGER_C2H2_1"/>
    <property type="match status" value="2"/>
</dbReference>
<dbReference type="InterPro" id="IPR051059">
    <property type="entry name" value="VerF-like"/>
</dbReference>
<dbReference type="STRING" id="1382522.W6MJT1"/>
<comment type="subcellular location">
    <subcellularLocation>
        <location evidence="1">Nucleus</location>
    </subcellularLocation>
</comment>
<dbReference type="GO" id="GO:0005634">
    <property type="term" value="C:nucleus"/>
    <property type="evidence" value="ECO:0007669"/>
    <property type="project" value="UniProtKB-SubCell"/>
</dbReference>
<sequence>MTVQRHFCDHPGCQKSFSHRSHLNRHLINHTAVRPFLCEECGKGYKRSDVLKTHYRKVHPHVHISDGDADGLVTVEPSTPNAARSNEEGDLSEMVALDESSEKPQLQYQQVPPEAVYVDRKESFNFSPSQLSDPEDFRGIATGMFQDNDLSWLFVPSSAAPLQGSLETDNEADNTFKKPFTPFTVNFVDSVLEAANVPRTLEFDYDVNAEIPLELSWQNERQKWTRISINLHQSISSTLNRIPPTQAELFFSPESIRKNFDLYFTTFHDHFPILHKPTFFNTPETIPPLLLTAVLTLGALKDTEDNYQTAVKIHEELIWKVFSHSDLIPSKLWIIQTLALIQAFAKMGSTRHQHEISATFHSAIITILKRDGSCTNMRSSKSKRQAHLSPQQKWELWIEQESIKRVVFLIFVMDAQHSVLFGHVSSLSVSEIRLELPCQEDLWELSDVSIWQKRLDTLNAETKKPLLFLDVLKGLMDDRSLPVTLSSFSKLVILHGLLNVIWSILREEKEPFVIVNPEYAQKASVQLRRKTILARAIETWSYSLLSRMPSKAIEACRSLYRISYLTLYTSKTSILEILAFCGSPSLTGRPLANKDRYKAFVSVERWAESPEATQCVVHALLLIQHITLVGEGSAASASSSTNGKYQAYKDAIVFRPWCLYISTLVVWSYCFFANGKQLSAVVDSDQHYPAAEQFLIDLLRSLLRRLRAGPNEKTELSLDLSHCRSLVKVVRESLQGCRWEMLSDAYFSLGELLTVVGQKSPTDIAKS</sequence>
<evidence type="ECO:0000256" key="5">
    <source>
        <dbReference type="ARBA" id="ARBA00022833"/>
    </source>
</evidence>
<dbReference type="InterPro" id="IPR013087">
    <property type="entry name" value="Znf_C2H2_type"/>
</dbReference>
<dbReference type="RefSeq" id="XP_022458534.1">
    <property type="nucleotide sequence ID" value="XM_022602761.1"/>
</dbReference>
<dbReference type="InterPro" id="IPR007219">
    <property type="entry name" value="XnlR_reg_dom"/>
</dbReference>
<dbReference type="Proteomes" id="UP000019384">
    <property type="component" value="Unassembled WGS sequence"/>
</dbReference>
<evidence type="ECO:0000256" key="1">
    <source>
        <dbReference type="ARBA" id="ARBA00004123"/>
    </source>
</evidence>
<feature type="domain" description="C2H2-type" evidence="8">
    <location>
        <begin position="6"/>
        <end position="35"/>
    </location>
</feature>
<dbReference type="CDD" id="cd12148">
    <property type="entry name" value="fungal_TF_MHR"/>
    <property type="match status" value="1"/>
</dbReference>
<gene>
    <name evidence="9" type="ORF">KUCA_T00002503001</name>
</gene>
<keyword evidence="2" id="KW-0479">Metal-binding</keyword>
<reference evidence="9" key="2">
    <citation type="submission" date="2014-02" db="EMBL/GenBank/DDBJ databases">
        <title>Complete DNA sequence of /Kuraishia capsulata/ illustrates novel genomic features among budding yeasts (/Saccharomycotina/).</title>
        <authorList>
            <person name="Morales L."/>
            <person name="Noel B."/>
            <person name="Porcel B."/>
            <person name="Marcet-Houben M."/>
            <person name="Hullo M-F."/>
            <person name="Sacerdot C."/>
            <person name="Tekaia F."/>
            <person name="Leh-Louis V."/>
            <person name="Despons L."/>
            <person name="Khanna V."/>
            <person name="Aury J-M."/>
            <person name="Barbe V."/>
            <person name="Couloux A."/>
            <person name="Labadie K."/>
            <person name="Pelletier E."/>
            <person name="Souciet J-L."/>
            <person name="Boekhout T."/>
            <person name="Gabaldon T."/>
            <person name="Wincker P."/>
            <person name="Dujon B."/>
        </authorList>
    </citation>
    <scope>NUCLEOTIDE SEQUENCE</scope>
    <source>
        <strain evidence="9">CBS 1993</strain>
    </source>
</reference>